<sequence>MKTGTISVQISAYVKWWVPAYFNTLRLFAMTFNTEPDRQKVGEFIAKYGTAVKTKVVILQNPPKHPQTGA</sequence>
<accession>A0ABU4S727</accession>
<gene>
    <name evidence="1" type="ORF">FE392_01405</name>
</gene>
<keyword evidence="2" id="KW-1185">Reference proteome</keyword>
<reference evidence="2" key="1">
    <citation type="journal article" date="2024" name="Toxins">
        <title>Genome Sequence Analysis of Native Xenorhabdus Strains Isolated from Entomopathogenic Nematodes in Argentina.</title>
        <authorList>
            <person name="Palma L."/>
            <person name="Frizzo L."/>
            <person name="Kaiser S."/>
            <person name="Berry C."/>
            <person name="Caballero P."/>
            <person name="Bode H.B."/>
            <person name="Del Valle E.E."/>
        </authorList>
    </citation>
    <scope>NUCLEOTIDE SEQUENCE [LARGE SCALE GENOMIC DNA]</scope>
    <source>
        <strain evidence="2">12</strain>
    </source>
</reference>
<evidence type="ECO:0000313" key="2">
    <source>
        <dbReference type="Proteomes" id="UP001271890"/>
    </source>
</evidence>
<evidence type="ECO:0008006" key="3">
    <source>
        <dbReference type="Google" id="ProtNLM"/>
    </source>
</evidence>
<organism evidence="1 2">
    <name type="scientific">Xenorhabdus santafensis</name>
    <dbReference type="NCBI Taxonomy" id="2582833"/>
    <lineage>
        <taxon>Bacteria</taxon>
        <taxon>Pseudomonadati</taxon>
        <taxon>Pseudomonadota</taxon>
        <taxon>Gammaproteobacteria</taxon>
        <taxon>Enterobacterales</taxon>
        <taxon>Morganellaceae</taxon>
        <taxon>Xenorhabdus</taxon>
    </lineage>
</organism>
<dbReference type="EMBL" id="VCDN01000007">
    <property type="protein sequence ID" value="MDX7985995.1"/>
    <property type="molecule type" value="Genomic_DNA"/>
</dbReference>
<evidence type="ECO:0000313" key="1">
    <source>
        <dbReference type="EMBL" id="MDX7985995.1"/>
    </source>
</evidence>
<dbReference type="Proteomes" id="UP001271890">
    <property type="component" value="Unassembled WGS sequence"/>
</dbReference>
<proteinExistence type="predicted"/>
<comment type="caution">
    <text evidence="1">The sequence shown here is derived from an EMBL/GenBank/DDBJ whole genome shotgun (WGS) entry which is preliminary data.</text>
</comment>
<name>A0ABU4S727_9GAMM</name>
<protein>
    <recommendedName>
        <fullName evidence="3">Transposase</fullName>
    </recommendedName>
</protein>